<dbReference type="AlphaFoldDB" id="A0A0A8UXY8"/>
<dbReference type="KEGG" id="lha:LHA_3011"/>
<feature type="transmembrane region" description="Helical" evidence="2">
    <location>
        <begin position="110"/>
        <end position="136"/>
    </location>
</feature>
<feature type="transmembrane region" description="Helical" evidence="2">
    <location>
        <begin position="251"/>
        <end position="279"/>
    </location>
</feature>
<keyword evidence="2" id="KW-0812">Transmembrane</keyword>
<name>A0A0A8UXY8_LEGHA</name>
<gene>
    <name evidence="3" type="ORF">LHA_3011</name>
</gene>
<evidence type="ECO:0000256" key="2">
    <source>
        <dbReference type="SAM" id="Phobius"/>
    </source>
</evidence>
<feature type="transmembrane region" description="Helical" evidence="2">
    <location>
        <begin position="142"/>
        <end position="166"/>
    </location>
</feature>
<evidence type="ECO:0000313" key="4">
    <source>
        <dbReference type="Proteomes" id="UP000032803"/>
    </source>
</evidence>
<evidence type="ECO:0008006" key="5">
    <source>
        <dbReference type="Google" id="ProtNLM"/>
    </source>
</evidence>
<sequence length="488" mass="53574">MLQKGWAKLRVLEVGKSMAIISLSTKSQDLISKLSQNPDYAALFTSQQTTIERQQILQWIEKTHAIASSDKYASQVASLNASLLRDLHDSLNPPSKKKDKSANWYNRAKYAFLAIAGTIYFGCEGFDGVTAVLAVFSSVPTMVIFAAGAFFSVLSIFVFYSFDLAAISKNLGVKKKDTSQLLDALFTESKQIQAMREELRNSVVTTQEELEENKALAIVLLKRYQALEETRKQLKLALDNPYLIAAKKGTAFVVGLIFLSGGYFAGQTVAMALAGLALASVTHGLGVIIAASCVVALAAFLVYWYVERPGIENLIGRWRGLDQEKIDVLCDPETVKKETRALQSLVDGLELQQQLLQSNTELTAQKTTLSHQLDDLMQLNGLLTIRASEFESQVDALKKQLKSLQLELDRAHNSLIGVQDASKAKNTHNERIDSIVVSLPNATKNGDANTGVNMNTFFGKPQSEEKEGTCIHASELGVEGKEQKVANF</sequence>
<accession>A0A0A8UXY8</accession>
<keyword evidence="1" id="KW-0175">Coiled coil</keyword>
<reference evidence="4" key="1">
    <citation type="submission" date="2014-09" db="EMBL/GenBank/DDBJ databases">
        <authorList>
            <person name="Gomez-Valero L."/>
        </authorList>
    </citation>
    <scope>NUCLEOTIDE SEQUENCE [LARGE SCALE GENOMIC DNA]</scope>
    <source>
        <strain evidence="4">ATCC35250</strain>
    </source>
</reference>
<dbReference type="EMBL" id="LN681225">
    <property type="protein sequence ID" value="CEK12002.1"/>
    <property type="molecule type" value="Genomic_DNA"/>
</dbReference>
<feature type="coiled-coil region" evidence="1">
    <location>
        <begin position="387"/>
        <end position="414"/>
    </location>
</feature>
<keyword evidence="2" id="KW-0472">Membrane</keyword>
<dbReference type="HOGENOM" id="CLU_043787_0_0_6"/>
<keyword evidence="4" id="KW-1185">Reference proteome</keyword>
<proteinExistence type="predicted"/>
<evidence type="ECO:0000313" key="3">
    <source>
        <dbReference type="EMBL" id="CEK12002.1"/>
    </source>
</evidence>
<dbReference type="Proteomes" id="UP000032803">
    <property type="component" value="Chromosome I"/>
</dbReference>
<organism evidence="3 4">
    <name type="scientific">Legionella hackeliae</name>
    <dbReference type="NCBI Taxonomy" id="449"/>
    <lineage>
        <taxon>Bacteria</taxon>
        <taxon>Pseudomonadati</taxon>
        <taxon>Pseudomonadota</taxon>
        <taxon>Gammaproteobacteria</taxon>
        <taxon>Legionellales</taxon>
        <taxon>Legionellaceae</taxon>
        <taxon>Legionella</taxon>
    </lineage>
</organism>
<feature type="transmembrane region" description="Helical" evidence="2">
    <location>
        <begin position="285"/>
        <end position="306"/>
    </location>
</feature>
<protein>
    <recommendedName>
        <fullName evidence="5">Coiled-coil protein</fullName>
    </recommendedName>
</protein>
<keyword evidence="2" id="KW-1133">Transmembrane helix</keyword>
<evidence type="ECO:0000256" key="1">
    <source>
        <dbReference type="SAM" id="Coils"/>
    </source>
</evidence>